<sequence length="346" mass="40705">MIWLIFSLVLVLDIDLMLKYSCSCAFLEKQLMVSIARIKPSCHDLELLHDNLIFDRLIAQVSTFCASIWSKICISLRTFVENGHNERVHCFFWTLCGDFHAKFRGGIVENCDYESYFLYASKKIFYGFIPSIKLLCLVSYKFEFPHEEQTILIVEEFLKTLKKMNGSLKVFKAHPCDLIKTTFGNGVFELNLKNFVEEHLVYSIISIDLLFKDETLNESIVQNTKSCVKIEKQCLGATLLYSLTFMEFLDELIFKRESKVLQVLMLNQECSSLNNVLKLFWKNLLQNFLFYHLPFKEIFWKHDLEKEQVSTSKDFNGSYWWTRSVSLKFHSLELLIKQLRKFAKIL</sequence>
<name>A0ACC0BWQ6_CATRO</name>
<evidence type="ECO:0000313" key="2">
    <source>
        <dbReference type="Proteomes" id="UP001060085"/>
    </source>
</evidence>
<evidence type="ECO:0000313" key="1">
    <source>
        <dbReference type="EMBL" id="KAI5677137.1"/>
    </source>
</evidence>
<reference evidence="2" key="1">
    <citation type="journal article" date="2023" name="Nat. Plants">
        <title>Single-cell RNA sequencing provides a high-resolution roadmap for understanding the multicellular compartmentation of specialized metabolism.</title>
        <authorList>
            <person name="Sun S."/>
            <person name="Shen X."/>
            <person name="Li Y."/>
            <person name="Li Y."/>
            <person name="Wang S."/>
            <person name="Li R."/>
            <person name="Zhang H."/>
            <person name="Shen G."/>
            <person name="Guo B."/>
            <person name="Wei J."/>
            <person name="Xu J."/>
            <person name="St-Pierre B."/>
            <person name="Chen S."/>
            <person name="Sun C."/>
        </authorList>
    </citation>
    <scope>NUCLEOTIDE SEQUENCE [LARGE SCALE GENOMIC DNA]</scope>
</reference>
<dbReference type="EMBL" id="CM044702">
    <property type="protein sequence ID" value="KAI5677137.1"/>
    <property type="molecule type" value="Genomic_DNA"/>
</dbReference>
<proteinExistence type="predicted"/>
<dbReference type="Proteomes" id="UP001060085">
    <property type="component" value="Linkage Group LG02"/>
</dbReference>
<keyword evidence="2" id="KW-1185">Reference proteome</keyword>
<organism evidence="1 2">
    <name type="scientific">Catharanthus roseus</name>
    <name type="common">Madagascar periwinkle</name>
    <name type="synonym">Vinca rosea</name>
    <dbReference type="NCBI Taxonomy" id="4058"/>
    <lineage>
        <taxon>Eukaryota</taxon>
        <taxon>Viridiplantae</taxon>
        <taxon>Streptophyta</taxon>
        <taxon>Embryophyta</taxon>
        <taxon>Tracheophyta</taxon>
        <taxon>Spermatophyta</taxon>
        <taxon>Magnoliopsida</taxon>
        <taxon>eudicotyledons</taxon>
        <taxon>Gunneridae</taxon>
        <taxon>Pentapetalae</taxon>
        <taxon>asterids</taxon>
        <taxon>lamiids</taxon>
        <taxon>Gentianales</taxon>
        <taxon>Apocynaceae</taxon>
        <taxon>Rauvolfioideae</taxon>
        <taxon>Vinceae</taxon>
        <taxon>Catharanthinae</taxon>
        <taxon>Catharanthus</taxon>
    </lineage>
</organism>
<protein>
    <submittedName>
        <fullName evidence="1">Uncharacterized protein</fullName>
    </submittedName>
</protein>
<comment type="caution">
    <text evidence="1">The sequence shown here is derived from an EMBL/GenBank/DDBJ whole genome shotgun (WGS) entry which is preliminary data.</text>
</comment>
<accession>A0ACC0BWQ6</accession>
<gene>
    <name evidence="1" type="ORF">M9H77_08087</name>
</gene>